<feature type="coiled-coil region" evidence="3">
    <location>
        <begin position="515"/>
        <end position="551"/>
    </location>
</feature>
<keyword evidence="2" id="KW-0067">ATP-binding</keyword>
<dbReference type="Gene3D" id="3.90.640.10">
    <property type="entry name" value="Actin, Chain A, domain 4"/>
    <property type="match status" value="1"/>
</dbReference>
<dbReference type="Pfam" id="PF05291">
    <property type="entry name" value="Bystin"/>
    <property type="match status" value="1"/>
</dbReference>
<name>A0A484MKP1_9ASTE</name>
<dbReference type="FunFam" id="3.90.640.10:FF:000002">
    <property type="entry name" value="Heat shock 70 kDa"/>
    <property type="match status" value="1"/>
</dbReference>
<dbReference type="Gene3D" id="3.30.30.30">
    <property type="match status" value="1"/>
</dbReference>
<dbReference type="InterPro" id="IPR018181">
    <property type="entry name" value="Heat_shock_70_CS"/>
</dbReference>
<dbReference type="GO" id="GO:0140662">
    <property type="term" value="F:ATP-dependent protein folding chaperone"/>
    <property type="evidence" value="ECO:0007669"/>
    <property type="project" value="InterPro"/>
</dbReference>
<keyword evidence="3" id="KW-0175">Coiled coil</keyword>
<dbReference type="FunFam" id="3.30.420.40:FF:000026">
    <property type="entry name" value="Heat shock protein 70"/>
    <property type="match status" value="1"/>
</dbReference>
<sequence length="1106" mass="123730">MKKIWGGRGSAAAEWPAIGIDLGTTYSVVGIWQPNQGRVEIITNDLGNRTTPSWVAFTAADRLIGESAQNQAAFNPSNTIFDVKRLIGRKFNDTIVQNDMKLWPFKVTAGTDDKSAEKPMIVVTYKGEEKTFAAEEISSMILQKMKSIAEAYLGKKVKNAVITVPAYFNDAQRQATKDAGVIAGLNVLRIINEPTAAAIAYGLDKKGVGKGNPASKNILVFDLGGGGDFNNRMVSHFAAEFERKHKKDLSGSPRALGRLRAACERAKRNLSSATETSIDIECLFEGIDFSSTITRARFEKMNLDLFKGCMELVEKCLKDAKMEKRDIHDVVVVGGSTRIPKVEELLQEHFLGKLSKSINPDEAVAHGAAFHAASLAGVCLGVNKDVVLLDVAPLSLGIRVHSGDMSVVIPRNTPIPTKRTRHNYQNVHDNLTSALFSVYEGEMPKADDNYFLGEFSLHNIPPVPVGVAKYDVDFEIDANGILTVSAVLVGSDNWDQITIINRSLRLSKKDIVGMVKEAEEYKAQDEERKKAAEARNALENYIHHLRELRHTLSSGGNRVRMEVNLIVLSDAIEDAAQCLHLKDNGLAKVDIFQGKMNELQRIVGHLFPSWSVPRVVHYSNRPEAARRRFPSAVAVLAHFSAASGQSASIIPRKAMAKKRDRVTNPEPFLAGADESSKASSRKRSKAPKSHQEQQKVLSSGMSSKILKEALIQQKEVEEEEAQQQNHGGLVFKKDLLAEVEEEEENDDDDDNDDLDNFTGFSETNEYVDVEDKVDEEEERLLAAFLSTDDCPQRTLADIVIERLKQKDAQASTELQVMPNLDVSIINLYKEVGQSLSKYTSGKIPKAFKHIPAMRNWEDVLYLTEPDKWSPNAMYQATRLFASAMGTSKVERFYKFVLLPRVRADIKKNKKLHFSLHQSLKKALFKPAAFNKGILFPLCESRTCTTQEAKIFKGVLQKSSFPALHASVALLKLAEMEYCGTTSFFIQILIEKKYALPYRVLDAMVAHFWRSYEEPKVMPVIWHLSLLCFVRRYKADLLKEDKSNIIRLVEKQRHHLITPEILQELNKSRSRGEKEADPMPISTPVCVMNKTIDEDRFDIPEVPMEED</sequence>
<evidence type="ECO:0000256" key="4">
    <source>
        <dbReference type="SAM" id="MobiDB-lite"/>
    </source>
</evidence>
<evidence type="ECO:0000256" key="1">
    <source>
        <dbReference type="ARBA" id="ARBA00022741"/>
    </source>
</evidence>
<dbReference type="InterPro" id="IPR013126">
    <property type="entry name" value="Hsp_70_fam"/>
</dbReference>
<dbReference type="InterPro" id="IPR043129">
    <property type="entry name" value="ATPase_NBD"/>
</dbReference>
<evidence type="ECO:0000256" key="2">
    <source>
        <dbReference type="ARBA" id="ARBA00022840"/>
    </source>
</evidence>
<dbReference type="Gene3D" id="2.60.34.10">
    <property type="entry name" value="Substrate Binding Domain Of DNAk, Chain A, domain 1"/>
    <property type="match status" value="1"/>
</dbReference>
<gene>
    <name evidence="5" type="ORF">CCAM_LOCUS30813</name>
</gene>
<evidence type="ECO:0000313" key="5">
    <source>
        <dbReference type="EMBL" id="VFQ89037.1"/>
    </source>
</evidence>
<dbReference type="OrthoDB" id="2192561at2759"/>
<dbReference type="Pfam" id="PF00012">
    <property type="entry name" value="HSP70"/>
    <property type="match status" value="1"/>
</dbReference>
<dbReference type="PROSITE" id="PS01036">
    <property type="entry name" value="HSP70_3"/>
    <property type="match status" value="1"/>
</dbReference>
<organism evidence="5 6">
    <name type="scientific">Cuscuta campestris</name>
    <dbReference type="NCBI Taxonomy" id="132261"/>
    <lineage>
        <taxon>Eukaryota</taxon>
        <taxon>Viridiplantae</taxon>
        <taxon>Streptophyta</taxon>
        <taxon>Embryophyta</taxon>
        <taxon>Tracheophyta</taxon>
        <taxon>Spermatophyta</taxon>
        <taxon>Magnoliopsida</taxon>
        <taxon>eudicotyledons</taxon>
        <taxon>Gunneridae</taxon>
        <taxon>Pentapetalae</taxon>
        <taxon>asterids</taxon>
        <taxon>lamiids</taxon>
        <taxon>Solanales</taxon>
        <taxon>Convolvulaceae</taxon>
        <taxon>Cuscuteae</taxon>
        <taxon>Cuscuta</taxon>
        <taxon>Cuscuta subgen. Grammica</taxon>
        <taxon>Cuscuta sect. Cleistogrammica</taxon>
    </lineage>
</organism>
<dbReference type="AlphaFoldDB" id="A0A484MKP1"/>
<proteinExistence type="predicted"/>
<dbReference type="SUPFAM" id="SSF53067">
    <property type="entry name" value="Actin-like ATPase domain"/>
    <property type="match status" value="2"/>
</dbReference>
<protein>
    <submittedName>
        <fullName evidence="5">Uncharacterized protein</fullName>
    </submittedName>
</protein>
<dbReference type="PANTHER" id="PTHR19375">
    <property type="entry name" value="HEAT SHOCK PROTEIN 70KDA"/>
    <property type="match status" value="1"/>
</dbReference>
<dbReference type="GO" id="GO:0005524">
    <property type="term" value="F:ATP binding"/>
    <property type="evidence" value="ECO:0007669"/>
    <property type="project" value="UniProtKB-KW"/>
</dbReference>
<dbReference type="PRINTS" id="PR00301">
    <property type="entry name" value="HEATSHOCK70"/>
</dbReference>
<feature type="compositionally biased region" description="Basic residues" evidence="4">
    <location>
        <begin position="679"/>
        <end position="688"/>
    </location>
</feature>
<dbReference type="InterPro" id="IPR029047">
    <property type="entry name" value="HSP70_peptide-bd_sf"/>
</dbReference>
<dbReference type="SUPFAM" id="SSF100920">
    <property type="entry name" value="Heat shock protein 70kD (HSP70), peptide-binding domain"/>
    <property type="match status" value="1"/>
</dbReference>
<dbReference type="EMBL" id="OOIL02003702">
    <property type="protein sequence ID" value="VFQ89037.1"/>
    <property type="molecule type" value="Genomic_DNA"/>
</dbReference>
<accession>A0A484MKP1</accession>
<keyword evidence="1" id="KW-0547">Nucleotide-binding</keyword>
<dbReference type="FunFam" id="3.30.30.30:FF:000001">
    <property type="entry name" value="heat shock 70 kDa protein-like"/>
    <property type="match status" value="1"/>
</dbReference>
<evidence type="ECO:0000313" key="6">
    <source>
        <dbReference type="Proteomes" id="UP000595140"/>
    </source>
</evidence>
<dbReference type="InterPro" id="IPR007955">
    <property type="entry name" value="Bystin"/>
</dbReference>
<keyword evidence="6" id="KW-1185">Reference proteome</keyword>
<dbReference type="PROSITE" id="PS00297">
    <property type="entry name" value="HSP70_1"/>
    <property type="match status" value="1"/>
</dbReference>
<dbReference type="Gene3D" id="3.30.420.40">
    <property type="match status" value="4"/>
</dbReference>
<dbReference type="Proteomes" id="UP000595140">
    <property type="component" value="Unassembled WGS sequence"/>
</dbReference>
<evidence type="ECO:0000256" key="3">
    <source>
        <dbReference type="SAM" id="Coils"/>
    </source>
</evidence>
<reference evidence="5 6" key="1">
    <citation type="submission" date="2018-04" db="EMBL/GenBank/DDBJ databases">
        <authorList>
            <person name="Vogel A."/>
        </authorList>
    </citation>
    <scope>NUCLEOTIDE SEQUENCE [LARGE SCALE GENOMIC DNA]</scope>
</reference>
<feature type="region of interest" description="Disordered" evidence="4">
    <location>
        <begin position="652"/>
        <end position="699"/>
    </location>
</feature>